<dbReference type="RefSeq" id="WP_089847987.1">
    <property type="nucleotide sequence ID" value="NZ_FNEJ01000011.1"/>
</dbReference>
<keyword evidence="1" id="KW-0812">Transmembrane</keyword>
<organism evidence="2 3">
    <name type="scientific">Salipiger marinus</name>
    <dbReference type="NCBI Taxonomy" id="555512"/>
    <lineage>
        <taxon>Bacteria</taxon>
        <taxon>Pseudomonadati</taxon>
        <taxon>Pseudomonadota</taxon>
        <taxon>Alphaproteobacteria</taxon>
        <taxon>Rhodobacterales</taxon>
        <taxon>Roseobacteraceae</taxon>
        <taxon>Salipiger</taxon>
    </lineage>
</organism>
<reference evidence="2 3" key="1">
    <citation type="submission" date="2016-10" db="EMBL/GenBank/DDBJ databases">
        <authorList>
            <person name="de Groot N.N."/>
        </authorList>
    </citation>
    <scope>NUCLEOTIDE SEQUENCE [LARGE SCALE GENOMIC DNA]</scope>
    <source>
        <strain evidence="2 3">DSM 26424</strain>
    </source>
</reference>
<keyword evidence="1" id="KW-1133">Transmembrane helix</keyword>
<dbReference type="EMBL" id="FNEJ01000011">
    <property type="protein sequence ID" value="SDI85606.1"/>
    <property type="molecule type" value="Genomic_DNA"/>
</dbReference>
<proteinExistence type="predicted"/>
<feature type="transmembrane region" description="Helical" evidence="1">
    <location>
        <begin position="370"/>
        <end position="389"/>
    </location>
</feature>
<gene>
    <name evidence="2" type="ORF">SAMN04487993_101182</name>
</gene>
<feature type="transmembrane region" description="Helical" evidence="1">
    <location>
        <begin position="401"/>
        <end position="418"/>
    </location>
</feature>
<dbReference type="InterPro" id="IPR021830">
    <property type="entry name" value="DUF3422"/>
</dbReference>
<evidence type="ECO:0000313" key="2">
    <source>
        <dbReference type="EMBL" id="SDI85606.1"/>
    </source>
</evidence>
<sequence length="429" mass="47687">MPPIDDHPLRYQLANELHARPFPSLGVPCRAVYLAIKKERDAASRDRAQDLAHLRALLDRHGAPHPQPGATHYSGQIGQAVVKWEQHTEFVTYTAFLPGLGARPFDPADFGVFPEDWLAEAPGVRVTSALIRVVPRPEAARINADLEDWLVADSVAVSRMLDDALVVAGDFRIDPAGHQRFAVFVSDGVGARRVGRVVQRICEIEVYKTMSMLGFTRVSAIGARLTEIDAQLTHLMTEMTHGTAPEEETLQALLRVSSELETLSAQTAFRLSATAAYEALVTGRIAVLREERFEGRQSFREFMARRFDPAMRTVKSAEKRLEAMSARAMRAGELLRTRVEVKRSAQNQEILASMDRRADLQLRLQTTVEGLSVVAISYYALSLVGYLLYPVADFLGMSKGMLTALAVAPVVLAVWVMVHRIRHRVERQG</sequence>
<evidence type="ECO:0000313" key="3">
    <source>
        <dbReference type="Proteomes" id="UP000199093"/>
    </source>
</evidence>
<dbReference type="STRING" id="555512.SAMN04487993_101182"/>
<evidence type="ECO:0000256" key="1">
    <source>
        <dbReference type="SAM" id="Phobius"/>
    </source>
</evidence>
<keyword evidence="3" id="KW-1185">Reference proteome</keyword>
<dbReference type="Pfam" id="PF11902">
    <property type="entry name" value="DUF3422"/>
    <property type="match status" value="1"/>
</dbReference>
<dbReference type="AlphaFoldDB" id="A0A1G8P020"/>
<name>A0A1G8P020_9RHOB</name>
<protein>
    <submittedName>
        <fullName evidence="2">Uncharacterized membrane-anchored protein</fullName>
    </submittedName>
</protein>
<dbReference type="OrthoDB" id="9767470at2"/>
<dbReference type="Proteomes" id="UP000199093">
    <property type="component" value="Unassembled WGS sequence"/>
</dbReference>
<accession>A0A1G8P020</accession>
<keyword evidence="1" id="KW-0472">Membrane</keyword>